<dbReference type="Gene3D" id="3.10.129.10">
    <property type="entry name" value="Hotdog Thioesterase"/>
    <property type="match status" value="1"/>
</dbReference>
<accession>A0ABW3PH87</accession>
<evidence type="ECO:0000313" key="4">
    <source>
        <dbReference type="Proteomes" id="UP001597206"/>
    </source>
</evidence>
<proteinExistence type="inferred from homology"/>
<keyword evidence="4" id="KW-1185">Reference proteome</keyword>
<name>A0ABW3PH87_9PROT</name>
<organism evidence="3 4">
    <name type="scientific">Methylophilus flavus</name>
    <dbReference type="NCBI Taxonomy" id="640084"/>
    <lineage>
        <taxon>Bacteria</taxon>
        <taxon>Pseudomonadati</taxon>
        <taxon>Pseudomonadota</taxon>
        <taxon>Betaproteobacteria</taxon>
        <taxon>Nitrosomonadales</taxon>
        <taxon>Methylophilaceae</taxon>
        <taxon>Methylophilus</taxon>
    </lineage>
</organism>
<dbReference type="EMBL" id="JBHTLN010000002">
    <property type="protein sequence ID" value="MFD1122946.1"/>
    <property type="molecule type" value="Genomic_DNA"/>
</dbReference>
<dbReference type="PANTHER" id="PTHR31793:SF37">
    <property type="entry name" value="ACYL-COA THIOESTER HYDROLASE YBGC"/>
    <property type="match status" value="1"/>
</dbReference>
<protein>
    <submittedName>
        <fullName evidence="3">Tol-pal system-associated acyl-CoA thioesterase</fullName>
    </submittedName>
</protein>
<gene>
    <name evidence="3" type="primary">ybgC</name>
    <name evidence="3" type="ORF">ACFQ2T_10560</name>
</gene>
<keyword evidence="2" id="KW-0378">Hydrolase</keyword>
<dbReference type="InterPro" id="IPR014166">
    <property type="entry name" value="Tol-Pal_acyl-CoA_thioesterase"/>
</dbReference>
<evidence type="ECO:0000256" key="2">
    <source>
        <dbReference type="ARBA" id="ARBA00022801"/>
    </source>
</evidence>
<evidence type="ECO:0000313" key="3">
    <source>
        <dbReference type="EMBL" id="MFD1122946.1"/>
    </source>
</evidence>
<dbReference type="PANTHER" id="PTHR31793">
    <property type="entry name" value="4-HYDROXYBENZOYL-COA THIOESTERASE FAMILY MEMBER"/>
    <property type="match status" value="1"/>
</dbReference>
<dbReference type="RefSeq" id="WP_379034193.1">
    <property type="nucleotide sequence ID" value="NZ_JBHTLN010000002.1"/>
</dbReference>
<dbReference type="CDD" id="cd00586">
    <property type="entry name" value="4HBT"/>
    <property type="match status" value="1"/>
</dbReference>
<dbReference type="PIRSF" id="PIRSF003230">
    <property type="entry name" value="YbgC"/>
    <property type="match status" value="1"/>
</dbReference>
<comment type="caution">
    <text evidence="3">The sequence shown here is derived from an EMBL/GenBank/DDBJ whole genome shotgun (WGS) entry which is preliminary data.</text>
</comment>
<dbReference type="PROSITE" id="PS01328">
    <property type="entry name" value="4HBCOA_THIOESTERASE"/>
    <property type="match status" value="1"/>
</dbReference>
<reference evidence="4" key="1">
    <citation type="journal article" date="2019" name="Int. J. Syst. Evol. Microbiol.">
        <title>The Global Catalogue of Microorganisms (GCM) 10K type strain sequencing project: providing services to taxonomists for standard genome sequencing and annotation.</title>
        <authorList>
            <consortium name="The Broad Institute Genomics Platform"/>
            <consortium name="The Broad Institute Genome Sequencing Center for Infectious Disease"/>
            <person name="Wu L."/>
            <person name="Ma J."/>
        </authorList>
    </citation>
    <scope>NUCLEOTIDE SEQUENCE [LARGE SCALE GENOMIC DNA]</scope>
    <source>
        <strain evidence="4">CCUG 58411</strain>
    </source>
</reference>
<dbReference type="InterPro" id="IPR029069">
    <property type="entry name" value="HotDog_dom_sf"/>
</dbReference>
<dbReference type="SUPFAM" id="SSF54637">
    <property type="entry name" value="Thioesterase/thiol ester dehydrase-isomerase"/>
    <property type="match status" value="1"/>
</dbReference>
<dbReference type="Pfam" id="PF13279">
    <property type="entry name" value="4HBT_2"/>
    <property type="match status" value="1"/>
</dbReference>
<dbReference type="InterPro" id="IPR006684">
    <property type="entry name" value="YbgC/YbaW"/>
</dbReference>
<comment type="similarity">
    <text evidence="1">Belongs to the 4-hydroxybenzoyl-CoA thioesterase family.</text>
</comment>
<evidence type="ECO:0000256" key="1">
    <source>
        <dbReference type="ARBA" id="ARBA00005953"/>
    </source>
</evidence>
<sequence length="136" mass="15469">MAGSRTFDFSVRVYYEDTDAGGVVYHSQYLNFMERARTEWLRGLGFAQAALRQDEQVLFVVHSMQIQFKKPARLDDELKIVSQVTEMRLGSFSCQQQIMRDELVLLEAQVKVACVDADSFKPTGIPARIKIALESS</sequence>
<dbReference type="Proteomes" id="UP001597206">
    <property type="component" value="Unassembled WGS sequence"/>
</dbReference>
<dbReference type="InterPro" id="IPR050563">
    <property type="entry name" value="4-hydroxybenzoyl-CoA_TE"/>
</dbReference>
<dbReference type="NCBIfam" id="TIGR02799">
    <property type="entry name" value="thio_ybgC"/>
    <property type="match status" value="1"/>
</dbReference>
<dbReference type="InterPro" id="IPR008272">
    <property type="entry name" value="HB-CoA_thioesterase_AS"/>
</dbReference>
<dbReference type="NCBIfam" id="TIGR00051">
    <property type="entry name" value="YbgC/FadM family acyl-CoA thioesterase"/>
    <property type="match status" value="1"/>
</dbReference>